<keyword evidence="4 6" id="KW-0472">Membrane</keyword>
<evidence type="ECO:0000313" key="9">
    <source>
        <dbReference type="Proteomes" id="UP000295129"/>
    </source>
</evidence>
<evidence type="ECO:0000313" key="8">
    <source>
        <dbReference type="EMBL" id="TDN53776.1"/>
    </source>
</evidence>
<evidence type="ECO:0000256" key="4">
    <source>
        <dbReference type="ARBA" id="ARBA00023136"/>
    </source>
</evidence>
<dbReference type="PANTHER" id="PTHR36985">
    <property type="entry name" value="TRANSLOCATION AND ASSEMBLY MODULE SUBUNIT TAMB"/>
    <property type="match status" value="1"/>
</dbReference>
<gene>
    <name evidence="8" type="ORF">C7389_104130</name>
</gene>
<keyword evidence="3 6" id="KW-1133">Transmembrane helix</keyword>
<dbReference type="PANTHER" id="PTHR36985:SF1">
    <property type="entry name" value="TRANSLOCATION AND ASSEMBLY MODULE SUBUNIT TAMB"/>
    <property type="match status" value="1"/>
</dbReference>
<keyword evidence="9" id="KW-1185">Reference proteome</keyword>
<proteinExistence type="predicted"/>
<dbReference type="OrthoDB" id="5288149at2"/>
<dbReference type="Pfam" id="PF04357">
    <property type="entry name" value="TamB"/>
    <property type="match status" value="1"/>
</dbReference>
<comment type="caution">
    <text evidence="8">The sequence shown here is derived from an EMBL/GenBank/DDBJ whole genome shotgun (WGS) entry which is preliminary data.</text>
</comment>
<evidence type="ECO:0000256" key="5">
    <source>
        <dbReference type="SAM" id="MobiDB-lite"/>
    </source>
</evidence>
<evidence type="ECO:0000256" key="2">
    <source>
        <dbReference type="ARBA" id="ARBA00022692"/>
    </source>
</evidence>
<dbReference type="Proteomes" id="UP000295129">
    <property type="component" value="Unassembled WGS sequence"/>
</dbReference>
<sequence length="1315" mass="137188">MTGPDASQQTPARPQGRLRRCAWWLLSAILLLVAVALAAAAWLLGTESGLRTAAGLAQRAGVEIEAPTGSLAGPLRLGRLHFVSADLVLDLRGLELDWRPSALLSGQLAIQRLRAEEVDVARRAVPDDQADAPLTAPGSLRLPLAVAVDSLEVDRFALRDLDDPAAPPAFSFDTLRAAFHSDREHHRLDGLQLRLPFGDATLAAELGAASPFPLQAEASLAGQREAHDYRLNLSADGDLLAPRLQLQAEGAGMQGTGQVEATPFEPLPLRNLQLELSGLDPARFAPEAPKALLDLNADLQAQATADGGIGLRGPVRLSNRQPDTWDRGGLPVDGLAGQIYWRGAEAGVEGLELRLSGGGRISGSASRKAPDAPPVSAGEPVADEPAAVIGQVFAALRLEGIDTSRLDSRLPRQRIGGSLRAEADDARQQAELALQVGSARLDGKVELQAEADGTRRFAARTQLRNLDPGAVYPGAPSARLNLDLDASGRLAEPLTLDLAFAMPESRFQGHPLTGRGKLRLEGERLPLVDLALDVAGNKVAANGAWGGKEDRLTLNVDARALAALGYGLAGQASLQGEVRGGLEEPAGSMQLSANALGLPGGLHIANAQGQGSLEPGRSGRFALALDVLGVRQAGESGTLVDHANLNAQGQRDAHVIELAAEGLQHDTLSLRLEGGADTPASGPRWRGSLARLEIGGRFPLKLEAPAALELAADRAQLAAASFSAGERGRIRLEETRWSPASSAVRGSLTGLVLDLAALQEGRRRSRGALTLGAEWDLRLGNTLDGEARLFRESGDLRLDTGAGLSLGLETLEARLTAQANRLGLSFNARGSELGEVAGSASTQLSRTADGGWQLAPDAPLAGSATVSIPSIAWVGRLLEESVETAGSLNAEFSVGGTPEAPQAAGTIQGAGLQIALVDQGLILSGGELDAAFDRERLRLNKLAFVSPNRARPRDNRVPFARLTATPGTLEASGEVALESGDGRFQFSADRLPLLQRADRWLILSGKGEARTTWTSANIDAAFRADAGYLEMGESAPPALSEDVVVIGRNDQPAGEGGGFALTADVRVSLGDALYLSALGLDTRLGGELRLRQQPGRGLSATGTVSTVDGSFRGYGQNLSIERGLVNFQGPVDNPGLNIIALRKGLAVEAGVAITGSARRPEVRLVSQPNVPDPEKLSWIVLGRAPDAAGGADLALLLPAAQALLGGPGGGMTEELSRSLGFDSFSIGQGELNSASRTATSQVAGGGSTVSDPTVTGQVLSVGKRLSSDLVLSFEQSLGGAETLVKLSYQLSRRVSLVARGGTDNALDVYYSLSFR</sequence>
<dbReference type="EMBL" id="SNVV01000004">
    <property type="protein sequence ID" value="TDN53776.1"/>
    <property type="molecule type" value="Genomic_DNA"/>
</dbReference>
<dbReference type="RefSeq" id="WP_133589576.1">
    <property type="nucleotide sequence ID" value="NZ_SNVV01000004.1"/>
</dbReference>
<protein>
    <submittedName>
        <fullName evidence="8">Autotransporter secretion inner membrane protein TamB</fullName>
    </submittedName>
</protein>
<evidence type="ECO:0000256" key="6">
    <source>
        <dbReference type="SAM" id="Phobius"/>
    </source>
</evidence>
<feature type="transmembrane region" description="Helical" evidence="6">
    <location>
        <begin position="21"/>
        <end position="44"/>
    </location>
</feature>
<dbReference type="GO" id="GO:0009306">
    <property type="term" value="P:protein secretion"/>
    <property type="evidence" value="ECO:0007669"/>
    <property type="project" value="InterPro"/>
</dbReference>
<dbReference type="GO" id="GO:0097347">
    <property type="term" value="C:TAM protein secretion complex"/>
    <property type="evidence" value="ECO:0007669"/>
    <property type="project" value="TreeGrafter"/>
</dbReference>
<feature type="region of interest" description="Disordered" evidence="5">
    <location>
        <begin position="360"/>
        <end position="380"/>
    </location>
</feature>
<organism evidence="8 9">
    <name type="scientific">Azoarcus indigens</name>
    <dbReference type="NCBI Taxonomy" id="29545"/>
    <lineage>
        <taxon>Bacteria</taxon>
        <taxon>Pseudomonadati</taxon>
        <taxon>Pseudomonadota</taxon>
        <taxon>Betaproteobacteria</taxon>
        <taxon>Rhodocyclales</taxon>
        <taxon>Zoogloeaceae</taxon>
        <taxon>Azoarcus</taxon>
    </lineage>
</organism>
<comment type="subcellular location">
    <subcellularLocation>
        <location evidence="1">Membrane</location>
        <topology evidence="1">Single-pass membrane protein</topology>
    </subcellularLocation>
</comment>
<dbReference type="GO" id="GO:0005886">
    <property type="term" value="C:plasma membrane"/>
    <property type="evidence" value="ECO:0007669"/>
    <property type="project" value="InterPro"/>
</dbReference>
<accession>A0A4R6E748</accession>
<evidence type="ECO:0000256" key="3">
    <source>
        <dbReference type="ARBA" id="ARBA00022989"/>
    </source>
</evidence>
<keyword evidence="2 6" id="KW-0812">Transmembrane</keyword>
<reference evidence="8 9" key="1">
    <citation type="submission" date="2019-03" db="EMBL/GenBank/DDBJ databases">
        <title>Genomic Encyclopedia of Type Strains, Phase IV (KMG-IV): sequencing the most valuable type-strain genomes for metagenomic binning, comparative biology and taxonomic classification.</title>
        <authorList>
            <person name="Goeker M."/>
        </authorList>
    </citation>
    <scope>NUCLEOTIDE SEQUENCE [LARGE SCALE GENOMIC DNA]</scope>
    <source>
        <strain evidence="8 9">DSM 12121</strain>
    </source>
</reference>
<dbReference type="InterPro" id="IPR007452">
    <property type="entry name" value="TamB_C"/>
</dbReference>
<name>A0A4R6E748_9RHOO</name>
<feature type="domain" description="Translocation and assembly module TamB C-terminal" evidence="7">
    <location>
        <begin position="964"/>
        <end position="1314"/>
    </location>
</feature>
<evidence type="ECO:0000256" key="1">
    <source>
        <dbReference type="ARBA" id="ARBA00004167"/>
    </source>
</evidence>
<evidence type="ECO:0000259" key="7">
    <source>
        <dbReference type="Pfam" id="PF04357"/>
    </source>
</evidence>